<dbReference type="RefSeq" id="WP_109605297.1">
    <property type="nucleotide sequence ID" value="NZ_JAMHJO010000017.1"/>
</dbReference>
<dbReference type="EMBL" id="QGGI01000013">
    <property type="protein sequence ID" value="PWJ90079.1"/>
    <property type="molecule type" value="Genomic_DNA"/>
</dbReference>
<dbReference type="AlphaFoldDB" id="A0AA45C5W3"/>
<dbReference type="Proteomes" id="UP000245921">
    <property type="component" value="Unassembled WGS sequence"/>
</dbReference>
<organism evidence="1 2">
    <name type="scientific">Oceanotoga teriensis</name>
    <dbReference type="NCBI Taxonomy" id="515440"/>
    <lineage>
        <taxon>Bacteria</taxon>
        <taxon>Thermotogati</taxon>
        <taxon>Thermotogota</taxon>
        <taxon>Thermotogae</taxon>
        <taxon>Petrotogales</taxon>
        <taxon>Petrotogaceae</taxon>
        <taxon>Oceanotoga</taxon>
    </lineage>
</organism>
<gene>
    <name evidence="1" type="ORF">C7380_11368</name>
</gene>
<sequence length="65" mass="7531">MKEIEVTVFVYSEDPFEAHISEEAVNYGVNETNVHKIFSGYEKPQKGIVVKFKYQDGSKKFVRSE</sequence>
<keyword evidence="2" id="KW-1185">Reference proteome</keyword>
<evidence type="ECO:0000313" key="1">
    <source>
        <dbReference type="EMBL" id="PWJ90079.1"/>
    </source>
</evidence>
<comment type="caution">
    <text evidence="1">The sequence shown here is derived from an EMBL/GenBank/DDBJ whole genome shotgun (WGS) entry which is preliminary data.</text>
</comment>
<name>A0AA45C5W3_9BACT</name>
<protein>
    <submittedName>
        <fullName evidence="1">Uncharacterized protein</fullName>
    </submittedName>
</protein>
<accession>A0AA45C5W3</accession>
<reference evidence="1 2" key="1">
    <citation type="submission" date="2018-05" db="EMBL/GenBank/DDBJ databases">
        <title>Genomic Encyclopedia of Type Strains, Phase IV (KMG-IV): sequencing the most valuable type-strain genomes for metagenomic binning, comparative biology and taxonomic classification.</title>
        <authorList>
            <person name="Goeker M."/>
        </authorList>
    </citation>
    <scope>NUCLEOTIDE SEQUENCE [LARGE SCALE GENOMIC DNA]</scope>
    <source>
        <strain evidence="1 2">DSM 24906</strain>
    </source>
</reference>
<proteinExistence type="predicted"/>
<evidence type="ECO:0000313" key="2">
    <source>
        <dbReference type="Proteomes" id="UP000245921"/>
    </source>
</evidence>